<evidence type="ECO:0000313" key="2">
    <source>
        <dbReference type="EMBL" id="BAK07268.1"/>
    </source>
</evidence>
<dbReference type="AlphaFoldDB" id="F2EIU6"/>
<name>F2EIU6_HORVV</name>
<sequence>MHPGRIELEPSPLSTPGTTTRDDHRGTNTIEDDRLQPWTNVVAAPAQCQPPIHVVFQVAEELVQVHDSCDLAFEIDVPIFLVVVRCGIRESMRGIWNHLIFMLLPVN</sequence>
<protein>
    <submittedName>
        <fullName evidence="2">Predicted protein</fullName>
    </submittedName>
</protein>
<proteinExistence type="evidence at transcript level"/>
<accession>F2EIU6</accession>
<feature type="region of interest" description="Disordered" evidence="1">
    <location>
        <begin position="1"/>
        <end position="32"/>
    </location>
</feature>
<reference evidence="2" key="1">
    <citation type="journal article" date="2011" name="Plant Physiol.">
        <title>Comprehensive sequence analysis of 24,783 barley full-length cDNAs derived from 12 clone libraries.</title>
        <authorList>
            <person name="Matsumoto T."/>
            <person name="Tanaka T."/>
            <person name="Sakai H."/>
            <person name="Amano N."/>
            <person name="Kanamori H."/>
            <person name="Kurita K."/>
            <person name="Kikuta A."/>
            <person name="Kamiya K."/>
            <person name="Yamamoto M."/>
            <person name="Ikawa H."/>
            <person name="Fujii N."/>
            <person name="Hori K."/>
            <person name="Itoh T."/>
            <person name="Sato K."/>
        </authorList>
    </citation>
    <scope>NUCLEOTIDE SEQUENCE</scope>
    <source>
        <tissue evidence="2">Seed</tissue>
    </source>
</reference>
<dbReference type="EMBL" id="AK376073">
    <property type="protein sequence ID" value="BAK07268.1"/>
    <property type="molecule type" value="mRNA"/>
</dbReference>
<feature type="compositionally biased region" description="Basic and acidic residues" evidence="1">
    <location>
        <begin position="20"/>
        <end position="32"/>
    </location>
</feature>
<organism evidence="2">
    <name type="scientific">Hordeum vulgare subsp. vulgare</name>
    <name type="common">Domesticated barley</name>
    <dbReference type="NCBI Taxonomy" id="112509"/>
    <lineage>
        <taxon>Eukaryota</taxon>
        <taxon>Viridiplantae</taxon>
        <taxon>Streptophyta</taxon>
        <taxon>Embryophyta</taxon>
        <taxon>Tracheophyta</taxon>
        <taxon>Spermatophyta</taxon>
        <taxon>Magnoliopsida</taxon>
        <taxon>Liliopsida</taxon>
        <taxon>Poales</taxon>
        <taxon>Poaceae</taxon>
        <taxon>BOP clade</taxon>
        <taxon>Pooideae</taxon>
        <taxon>Triticodae</taxon>
        <taxon>Triticeae</taxon>
        <taxon>Hordeinae</taxon>
        <taxon>Hordeum</taxon>
    </lineage>
</organism>
<evidence type="ECO:0000256" key="1">
    <source>
        <dbReference type="SAM" id="MobiDB-lite"/>
    </source>
</evidence>